<proteinExistence type="predicted"/>
<keyword evidence="2" id="KW-1185">Reference proteome</keyword>
<name>A0A4R6IZF5_9BACT</name>
<sequence>MRYTIIILFLTFTSTLRANDSIVVSRLLARIDALQVKKNGIFPKGSIPSYRKYALNQHRWKADINPFFTGLVAFTLNDIKKELSPSQQQLAENIITRTFSTYPKFQNRKKNRDTYNFWPTDSPQIFPHAGWLNLFNKSRALPDDLDDTVIILMAQSCSDSIARAMHEFMQGYTNHENKRVTNTFPEYQKLGAYSTWFGEKMPVDFDISVLSNVLYFVQYHNLPWTAADSASLYLIEDIIKTGKHSRYANYVSPHYATLPNILYHISRLMALKPIASLEKLKPQLIEEAKKELASAAGFMDKVILSTSLLRWNVIPPDIIEEKTNNLIDLIEDDQFYFFIASMASMLPDNWKKRMTRLKLGTFYYYAPGYNHTLLLENMVWRKRRELSR</sequence>
<dbReference type="AlphaFoldDB" id="A0A4R6IZF5"/>
<reference evidence="1 2" key="1">
    <citation type="submission" date="2019-03" db="EMBL/GenBank/DDBJ databases">
        <title>Genomic Encyclopedia of Archaeal and Bacterial Type Strains, Phase II (KMG-II): from individual species to whole genera.</title>
        <authorList>
            <person name="Goeker M."/>
        </authorList>
    </citation>
    <scope>NUCLEOTIDE SEQUENCE [LARGE SCALE GENOMIC DNA]</scope>
    <source>
        <strain evidence="1 2">DSM 28323</strain>
    </source>
</reference>
<protein>
    <submittedName>
        <fullName evidence="1">Uncharacterized protein</fullName>
    </submittedName>
</protein>
<gene>
    <name evidence="1" type="ORF">BC659_0296</name>
</gene>
<dbReference type="RefSeq" id="WP_133472788.1">
    <property type="nucleotide sequence ID" value="NZ_SNWP01000010.1"/>
</dbReference>
<evidence type="ECO:0000313" key="2">
    <source>
        <dbReference type="Proteomes" id="UP000295741"/>
    </source>
</evidence>
<evidence type="ECO:0000313" key="1">
    <source>
        <dbReference type="EMBL" id="TDO28233.1"/>
    </source>
</evidence>
<dbReference type="EMBL" id="SNWP01000010">
    <property type="protein sequence ID" value="TDO28233.1"/>
    <property type="molecule type" value="Genomic_DNA"/>
</dbReference>
<dbReference type="Proteomes" id="UP000295741">
    <property type="component" value="Unassembled WGS sequence"/>
</dbReference>
<accession>A0A4R6IZF5</accession>
<organism evidence="1 2">
    <name type="scientific">Sediminibacterium goheungense</name>
    <dbReference type="NCBI Taxonomy" id="1086393"/>
    <lineage>
        <taxon>Bacteria</taxon>
        <taxon>Pseudomonadati</taxon>
        <taxon>Bacteroidota</taxon>
        <taxon>Chitinophagia</taxon>
        <taxon>Chitinophagales</taxon>
        <taxon>Chitinophagaceae</taxon>
        <taxon>Sediminibacterium</taxon>
    </lineage>
</organism>
<dbReference type="OrthoDB" id="1116847at2"/>
<comment type="caution">
    <text evidence="1">The sequence shown here is derived from an EMBL/GenBank/DDBJ whole genome shotgun (WGS) entry which is preliminary data.</text>
</comment>